<dbReference type="GO" id="GO:0005829">
    <property type="term" value="C:cytosol"/>
    <property type="evidence" value="ECO:0007669"/>
    <property type="project" value="TreeGrafter"/>
</dbReference>
<dbReference type="HAMAP" id="MF_00074">
    <property type="entry name" value="16SrRNA_methyltr_G"/>
    <property type="match status" value="1"/>
</dbReference>
<evidence type="ECO:0000256" key="6">
    <source>
        <dbReference type="HAMAP-Rule" id="MF_00074"/>
    </source>
</evidence>
<dbReference type="InterPro" id="IPR003682">
    <property type="entry name" value="rRNA_ssu_MeTfrase_G"/>
</dbReference>
<feature type="binding site" evidence="6">
    <location>
        <begin position="128"/>
        <end position="129"/>
    </location>
    <ligand>
        <name>S-adenosyl-L-methionine</name>
        <dbReference type="ChEBI" id="CHEBI:59789"/>
    </ligand>
</feature>
<evidence type="ECO:0000256" key="2">
    <source>
        <dbReference type="ARBA" id="ARBA00022552"/>
    </source>
</evidence>
<keyword evidence="3 6" id="KW-0489">Methyltransferase</keyword>
<keyword evidence="1 6" id="KW-0963">Cytoplasm</keyword>
<dbReference type="PANTHER" id="PTHR31760:SF0">
    <property type="entry name" value="S-ADENOSYL-L-METHIONINE-DEPENDENT METHYLTRANSFERASES SUPERFAMILY PROTEIN"/>
    <property type="match status" value="1"/>
</dbReference>
<dbReference type="RefSeq" id="WP_121837919.1">
    <property type="nucleotide sequence ID" value="NZ_ML014760.1"/>
</dbReference>
<evidence type="ECO:0000256" key="5">
    <source>
        <dbReference type="ARBA" id="ARBA00022691"/>
    </source>
</evidence>
<dbReference type="InterPro" id="IPR029063">
    <property type="entry name" value="SAM-dependent_MTases_sf"/>
</dbReference>
<sequence length="209" mass="23746">MTSELKQQLALDLQAAKLTVTEQQQQQLLGLIAMLDKWNKAYNLTSVRDPKQMLTRHIVDSIVVSPYLTGQRFIDVGTGPGLPGLPLAILNPDKEFVLLDSLGKRIRFQKQVQFELGIHNVTSVESRVEAYQDERGFDGVLSRAFASIKDMLNWCHHLPNEQGIFYALKGQLTDDEMAQIPDGYHVIDTIELQVPRLDEQRHLLKLQTK</sequence>
<dbReference type="GO" id="GO:0070043">
    <property type="term" value="F:rRNA (guanine-N7-)-methyltransferase activity"/>
    <property type="evidence" value="ECO:0007669"/>
    <property type="project" value="UniProtKB-UniRule"/>
</dbReference>
<gene>
    <name evidence="6 7" type="primary">rsmG</name>
    <name evidence="7" type="ORF">D5018_05055</name>
</gene>
<keyword evidence="5 6" id="KW-0949">S-adenosyl-L-methionine</keyword>
<feature type="binding site" evidence="6">
    <location>
        <position position="82"/>
    </location>
    <ligand>
        <name>S-adenosyl-L-methionine</name>
        <dbReference type="ChEBI" id="CHEBI:59789"/>
    </ligand>
</feature>
<accession>A0A3L8PZK1</accession>
<comment type="similarity">
    <text evidence="6">Belongs to the methyltransferase superfamily. RNA methyltransferase RsmG family.</text>
</comment>
<dbReference type="OrthoDB" id="9808773at2"/>
<evidence type="ECO:0000256" key="4">
    <source>
        <dbReference type="ARBA" id="ARBA00022679"/>
    </source>
</evidence>
<comment type="function">
    <text evidence="6">Specifically methylates the N7 position of guanine in position 527 of 16S rRNA.</text>
</comment>
<dbReference type="Pfam" id="PF02527">
    <property type="entry name" value="GidB"/>
    <property type="match status" value="1"/>
</dbReference>
<dbReference type="FunFam" id="3.40.50.150:FF:000032">
    <property type="entry name" value="Ribosomal RNA small subunit methyltransferase G"/>
    <property type="match status" value="1"/>
</dbReference>
<evidence type="ECO:0000313" key="8">
    <source>
        <dbReference type="Proteomes" id="UP000281474"/>
    </source>
</evidence>
<feature type="binding site" evidence="6">
    <location>
        <position position="143"/>
    </location>
    <ligand>
        <name>S-adenosyl-L-methionine</name>
        <dbReference type="ChEBI" id="CHEBI:59789"/>
    </ligand>
</feature>
<evidence type="ECO:0000256" key="1">
    <source>
        <dbReference type="ARBA" id="ARBA00022490"/>
    </source>
</evidence>
<comment type="caution">
    <text evidence="6">Lacks conserved residue(s) required for the propagation of feature annotation.</text>
</comment>
<organism evidence="7 8">
    <name type="scientific">Parashewanella curva</name>
    <dbReference type="NCBI Taxonomy" id="2338552"/>
    <lineage>
        <taxon>Bacteria</taxon>
        <taxon>Pseudomonadati</taxon>
        <taxon>Pseudomonadota</taxon>
        <taxon>Gammaproteobacteria</taxon>
        <taxon>Alteromonadales</taxon>
        <taxon>Shewanellaceae</taxon>
        <taxon>Parashewanella</taxon>
    </lineage>
</organism>
<comment type="caution">
    <text evidence="7">The sequence shown here is derived from an EMBL/GenBank/DDBJ whole genome shotgun (WGS) entry which is preliminary data.</text>
</comment>
<dbReference type="PIRSF" id="PIRSF003078">
    <property type="entry name" value="GidB"/>
    <property type="match status" value="1"/>
</dbReference>
<reference evidence="7 8" key="1">
    <citation type="submission" date="2018-09" db="EMBL/GenBank/DDBJ databases">
        <title>Phylogeny of the Shewanellaceae, and recommendation for two new genera, Pseudoshewanella and Parashewanella.</title>
        <authorList>
            <person name="Wang G."/>
        </authorList>
    </citation>
    <scope>NUCLEOTIDE SEQUENCE [LARGE SCALE GENOMIC DNA]</scope>
    <source>
        <strain evidence="7 8">C51</strain>
    </source>
</reference>
<keyword evidence="8" id="KW-1185">Reference proteome</keyword>
<comment type="catalytic activity">
    <reaction evidence="6">
        <text>guanosine(527) in 16S rRNA + S-adenosyl-L-methionine = N(7)-methylguanosine(527) in 16S rRNA + S-adenosyl-L-homocysteine</text>
        <dbReference type="Rhea" id="RHEA:42732"/>
        <dbReference type="Rhea" id="RHEA-COMP:10209"/>
        <dbReference type="Rhea" id="RHEA-COMP:10210"/>
        <dbReference type="ChEBI" id="CHEBI:57856"/>
        <dbReference type="ChEBI" id="CHEBI:59789"/>
        <dbReference type="ChEBI" id="CHEBI:74269"/>
        <dbReference type="ChEBI" id="CHEBI:74480"/>
        <dbReference type="EC" id="2.1.1.170"/>
    </reaction>
</comment>
<comment type="subcellular location">
    <subcellularLocation>
        <location evidence="6">Cytoplasm</location>
    </subcellularLocation>
</comment>
<feature type="binding site" evidence="6">
    <location>
        <position position="77"/>
    </location>
    <ligand>
        <name>S-adenosyl-L-methionine</name>
        <dbReference type="ChEBI" id="CHEBI:59789"/>
    </ligand>
</feature>
<dbReference type="Gene3D" id="3.40.50.150">
    <property type="entry name" value="Vaccinia Virus protein VP39"/>
    <property type="match status" value="1"/>
</dbReference>
<dbReference type="NCBIfam" id="TIGR00138">
    <property type="entry name" value="rsmG_gidB"/>
    <property type="match status" value="1"/>
</dbReference>
<evidence type="ECO:0000256" key="3">
    <source>
        <dbReference type="ARBA" id="ARBA00022603"/>
    </source>
</evidence>
<dbReference type="SUPFAM" id="SSF53335">
    <property type="entry name" value="S-adenosyl-L-methionine-dependent methyltransferases"/>
    <property type="match status" value="1"/>
</dbReference>
<dbReference type="EC" id="2.1.1.170" evidence="6"/>
<dbReference type="PANTHER" id="PTHR31760">
    <property type="entry name" value="S-ADENOSYL-L-METHIONINE-DEPENDENT METHYLTRANSFERASES SUPERFAMILY PROTEIN"/>
    <property type="match status" value="1"/>
</dbReference>
<keyword evidence="2 6" id="KW-0698">rRNA processing</keyword>
<evidence type="ECO:0000313" key="7">
    <source>
        <dbReference type="EMBL" id="RLV60837.1"/>
    </source>
</evidence>
<keyword evidence="4 6" id="KW-0808">Transferase</keyword>
<proteinExistence type="inferred from homology"/>
<protein>
    <recommendedName>
        <fullName evidence="6">Ribosomal RNA small subunit methyltransferase G</fullName>
        <ecNumber evidence="6">2.1.1.170</ecNumber>
    </recommendedName>
    <alternativeName>
        <fullName evidence="6">16S rRNA 7-methylguanosine methyltransferase</fullName>
        <shortName evidence="6">16S rRNA m7G methyltransferase</shortName>
    </alternativeName>
</protein>
<dbReference type="AlphaFoldDB" id="A0A3L8PZK1"/>
<name>A0A3L8PZK1_9GAMM</name>
<dbReference type="Proteomes" id="UP000281474">
    <property type="component" value="Unassembled WGS sequence"/>
</dbReference>
<dbReference type="CDD" id="cd02440">
    <property type="entry name" value="AdoMet_MTases"/>
    <property type="match status" value="1"/>
</dbReference>
<dbReference type="EMBL" id="QZEI01000011">
    <property type="protein sequence ID" value="RLV60837.1"/>
    <property type="molecule type" value="Genomic_DNA"/>
</dbReference>